<keyword evidence="1" id="KW-0472">Membrane</keyword>
<dbReference type="InterPro" id="IPR019428">
    <property type="entry name" value="7TM_GPCR_serpentine_rcpt_Str"/>
</dbReference>
<dbReference type="OrthoDB" id="5784637at2759"/>
<name>A0A3P8A1X6_HAEPC</name>
<evidence type="ECO:0000313" key="3">
    <source>
        <dbReference type="Proteomes" id="UP000268014"/>
    </source>
</evidence>
<organism evidence="2 3">
    <name type="scientific">Haemonchus placei</name>
    <name type="common">Barber's pole worm</name>
    <dbReference type="NCBI Taxonomy" id="6290"/>
    <lineage>
        <taxon>Eukaryota</taxon>
        <taxon>Metazoa</taxon>
        <taxon>Ecdysozoa</taxon>
        <taxon>Nematoda</taxon>
        <taxon>Chromadorea</taxon>
        <taxon>Rhabditida</taxon>
        <taxon>Rhabditina</taxon>
        <taxon>Rhabditomorpha</taxon>
        <taxon>Strongyloidea</taxon>
        <taxon>Trichostrongylidae</taxon>
        <taxon>Haemonchus</taxon>
    </lineage>
</organism>
<gene>
    <name evidence="2" type="ORF">HPLM_LOCUS16033</name>
</gene>
<dbReference type="EMBL" id="UZAF01019240">
    <property type="protein sequence ID" value="VDO58618.1"/>
    <property type="molecule type" value="Genomic_DNA"/>
</dbReference>
<dbReference type="AlphaFoldDB" id="A0A3P8A1X6"/>
<dbReference type="Pfam" id="PF10326">
    <property type="entry name" value="7TM_GPCR_Str"/>
    <property type="match status" value="1"/>
</dbReference>
<feature type="transmembrane region" description="Helical" evidence="1">
    <location>
        <begin position="6"/>
        <end position="25"/>
    </location>
</feature>
<feature type="transmembrane region" description="Helical" evidence="1">
    <location>
        <begin position="46"/>
        <end position="67"/>
    </location>
</feature>
<dbReference type="Proteomes" id="UP000268014">
    <property type="component" value="Unassembled WGS sequence"/>
</dbReference>
<proteinExistence type="predicted"/>
<evidence type="ECO:0000256" key="1">
    <source>
        <dbReference type="SAM" id="Phobius"/>
    </source>
</evidence>
<protein>
    <submittedName>
        <fullName evidence="2">Uncharacterized protein</fullName>
    </submittedName>
</protein>
<keyword evidence="1" id="KW-1133">Transmembrane helix</keyword>
<reference evidence="2 3" key="1">
    <citation type="submission" date="2018-11" db="EMBL/GenBank/DDBJ databases">
        <authorList>
            <consortium name="Pathogen Informatics"/>
        </authorList>
    </citation>
    <scope>NUCLEOTIDE SEQUENCE [LARGE SCALE GENOMIC DNA]</scope>
    <source>
        <strain evidence="2 3">MHpl1</strain>
    </source>
</reference>
<keyword evidence="3" id="KW-1185">Reference proteome</keyword>
<keyword evidence="1" id="KW-0812">Transmembrane</keyword>
<evidence type="ECO:0000313" key="2">
    <source>
        <dbReference type="EMBL" id="VDO58618.1"/>
    </source>
</evidence>
<accession>A0A3P8A1X6</accession>
<sequence>MLALVVVSFILHILITANIFFYRYLQLCRSKYFVFYSTKKGFLSLLAINLLIIFNWACYIYFCLFPYDEIGAYVREPVRNIISMDLYKTAFLGFCVKVRFIG</sequence>